<evidence type="ECO:0000259" key="5">
    <source>
        <dbReference type="Pfam" id="PF09375"/>
    </source>
</evidence>
<dbReference type="CDD" id="cd14659">
    <property type="entry name" value="Imelysin-like_IPPA"/>
    <property type="match status" value="1"/>
</dbReference>
<comment type="subcellular location">
    <subcellularLocation>
        <location evidence="1">Cell envelope</location>
    </subcellularLocation>
</comment>
<dbReference type="AlphaFoldDB" id="A0A6N8F8K1"/>
<name>A0A6N8F8K1_9GAMM</name>
<dbReference type="RefSeq" id="WP_155696120.1">
    <property type="nucleotide sequence ID" value="NZ_WOCD01000005.1"/>
</dbReference>
<feature type="signal peptide" evidence="4">
    <location>
        <begin position="1"/>
        <end position="22"/>
    </location>
</feature>
<organism evidence="6 7">
    <name type="scientific">Psychrosphaera haliotis</name>
    <dbReference type="NCBI Taxonomy" id="555083"/>
    <lineage>
        <taxon>Bacteria</taxon>
        <taxon>Pseudomonadati</taxon>
        <taxon>Pseudomonadota</taxon>
        <taxon>Gammaproteobacteria</taxon>
        <taxon>Alteromonadales</taxon>
        <taxon>Pseudoalteromonadaceae</taxon>
        <taxon>Psychrosphaera</taxon>
    </lineage>
</organism>
<dbReference type="InterPro" id="IPR038352">
    <property type="entry name" value="Imelysin_sf"/>
</dbReference>
<proteinExistence type="predicted"/>
<keyword evidence="2 4" id="KW-0732">Signal</keyword>
<feature type="region of interest" description="Disordered" evidence="3">
    <location>
        <begin position="31"/>
        <end position="50"/>
    </location>
</feature>
<dbReference type="PROSITE" id="PS51257">
    <property type="entry name" value="PROKAR_LIPOPROTEIN"/>
    <property type="match status" value="1"/>
</dbReference>
<protein>
    <submittedName>
        <fullName evidence="6">Peptidase M75</fullName>
    </submittedName>
</protein>
<dbReference type="GO" id="GO:0030313">
    <property type="term" value="C:cell envelope"/>
    <property type="evidence" value="ECO:0007669"/>
    <property type="project" value="UniProtKB-SubCell"/>
</dbReference>
<evidence type="ECO:0000256" key="4">
    <source>
        <dbReference type="SAM" id="SignalP"/>
    </source>
</evidence>
<evidence type="ECO:0000313" key="7">
    <source>
        <dbReference type="Proteomes" id="UP000439994"/>
    </source>
</evidence>
<dbReference type="InterPro" id="IPR034984">
    <property type="entry name" value="Imelysin-like_IPPA"/>
</dbReference>
<dbReference type="Pfam" id="PF09375">
    <property type="entry name" value="Peptidase_M75"/>
    <property type="match status" value="1"/>
</dbReference>
<dbReference type="Gene3D" id="1.20.1420.20">
    <property type="entry name" value="M75 peptidase, HXXE motif"/>
    <property type="match status" value="1"/>
</dbReference>
<evidence type="ECO:0000256" key="3">
    <source>
        <dbReference type="SAM" id="MobiDB-lite"/>
    </source>
</evidence>
<keyword evidence="7" id="KW-1185">Reference proteome</keyword>
<dbReference type="EMBL" id="WOCD01000005">
    <property type="protein sequence ID" value="MUH72915.1"/>
    <property type="molecule type" value="Genomic_DNA"/>
</dbReference>
<reference evidence="6 7" key="1">
    <citation type="submission" date="2019-11" db="EMBL/GenBank/DDBJ databases">
        <title>P. haliotis isolates from Z. marina roots.</title>
        <authorList>
            <person name="Cohen M."/>
            <person name="Jospin G."/>
            <person name="Eisen J.A."/>
            <person name="Coil D.A."/>
        </authorList>
    </citation>
    <scope>NUCLEOTIDE SEQUENCE [LARGE SCALE GENOMIC DNA]</scope>
    <source>
        <strain evidence="6 7">UCD-MCMsp1aY</strain>
    </source>
</reference>
<comment type="caution">
    <text evidence="6">The sequence shown here is derived from an EMBL/GenBank/DDBJ whole genome shotgun (WGS) entry which is preliminary data.</text>
</comment>
<dbReference type="InterPro" id="IPR018976">
    <property type="entry name" value="Imelysin-like"/>
</dbReference>
<dbReference type="Proteomes" id="UP000439994">
    <property type="component" value="Unassembled WGS sequence"/>
</dbReference>
<evidence type="ECO:0000313" key="6">
    <source>
        <dbReference type="EMBL" id="MUH72915.1"/>
    </source>
</evidence>
<feature type="domain" description="Imelysin-like" evidence="5">
    <location>
        <begin position="69"/>
        <end position="398"/>
    </location>
</feature>
<evidence type="ECO:0000256" key="1">
    <source>
        <dbReference type="ARBA" id="ARBA00004196"/>
    </source>
</evidence>
<feature type="chain" id="PRO_5026657032" evidence="4">
    <location>
        <begin position="23"/>
        <end position="426"/>
    </location>
</feature>
<gene>
    <name evidence="6" type="ORF">GNP35_10740</name>
</gene>
<dbReference type="OrthoDB" id="7058523at2"/>
<accession>A0A6N8F8K1</accession>
<sequence>MNTNLKHVKQAILIACTLSITAACSDSQDSTSGTGFSGAQSGSGSNNTTFDKQQMVNDLVDHVYLPAIEDVLVNAQNQLVAVESYCEALQTNQAEDPTLKTTAQEAWKNTMYRWQQVEMMQVGPVGTDESYLRNQIYSWPVDSQCAVDLDVSYFENGNVSGSPYDIKNRTANRKGLDALEHLLFTESLAHSCKTDSLGPKGWNDRPELERKVARCKFATEVASDLVATAGELSSAWSSENGSNTIIDFETSLKTANDSNSNSSFENIDAAINHLTDGLFYLDTITKDAKLGSPIGLITNSCGTSTCLNDIESNISEHSLANVQSNLEAMLLIFQGSDPATQLAFDDYLTAVDAESLANEMRADITAAIAAIESFETEGSFADAVQNNPARVQELYAQTKKVTDNLKSAFIVFLSLQLPSSSAGDAD</sequence>
<evidence type="ECO:0000256" key="2">
    <source>
        <dbReference type="ARBA" id="ARBA00022729"/>
    </source>
</evidence>